<accession>G3MAL8</accession>
<dbReference type="KEGG" id="vg:18563691"/>
<dbReference type="EMBL" id="JN638751">
    <property type="protein sequence ID" value="AEO93735.1"/>
    <property type="molecule type" value="Genomic_DNA"/>
</dbReference>
<gene>
    <name evidence="1" type="primary">477</name>
    <name evidence="1" type="ORF">G_477</name>
</gene>
<evidence type="ECO:0000313" key="2">
    <source>
        <dbReference type="Proteomes" id="UP000009273"/>
    </source>
</evidence>
<keyword evidence="2" id="KW-1185">Reference proteome</keyword>
<dbReference type="RefSeq" id="YP_009015780.1">
    <property type="nucleotide sequence ID" value="NC_023719.1"/>
</dbReference>
<name>G3MAL8_9CAUD</name>
<dbReference type="Proteomes" id="UP000009273">
    <property type="component" value="Segment"/>
</dbReference>
<proteinExistence type="predicted"/>
<protein>
    <submittedName>
        <fullName evidence="1">Gp477</fullName>
    </submittedName>
</protein>
<evidence type="ECO:0000313" key="1">
    <source>
        <dbReference type="EMBL" id="AEO93735.1"/>
    </source>
</evidence>
<organism evidence="1 2">
    <name type="scientific">Bacillus phage G</name>
    <dbReference type="NCBI Taxonomy" id="2884420"/>
    <lineage>
        <taxon>Viruses</taxon>
        <taxon>Duplodnaviria</taxon>
        <taxon>Heunggongvirae</taxon>
        <taxon>Uroviricota</taxon>
        <taxon>Caudoviricetes</taxon>
        <taxon>Donellivirus</taxon>
        <taxon>Donellivirus gee</taxon>
    </lineage>
</organism>
<sequence>MDRIREYIDSEIVGCALMGNFPEYKCNYLYCSSNLSLNVWIGEIFYFEISEDREGGYIVSPNMWNLKTYVKMRYMADEIRVDTEEEVMNIARHFLRLKGERVV</sequence>
<dbReference type="GeneID" id="18563691"/>
<reference evidence="1 2" key="1">
    <citation type="submission" date="2011-09" db="EMBL/GenBank/DDBJ databases">
        <authorList>
            <person name="Pope W.H."/>
            <person name="Pedulla M.L."/>
            <person name="Ford M.E."/>
            <person name="Peebles C.L."/>
            <person name="Hatfull G.H."/>
            <person name="Hendrix R.W."/>
        </authorList>
    </citation>
    <scope>NUCLEOTIDE SEQUENCE [LARGE SCALE GENOMIC DNA]</scope>
    <source>
        <strain evidence="1">G</strain>
    </source>
</reference>